<feature type="compositionally biased region" description="Low complexity" evidence="1">
    <location>
        <begin position="41"/>
        <end position="52"/>
    </location>
</feature>
<comment type="caution">
    <text evidence="2">The sequence shown here is derived from an EMBL/GenBank/DDBJ whole genome shotgun (WGS) entry which is preliminary data.</text>
</comment>
<dbReference type="EMBL" id="JAGRRH010000004">
    <property type="protein sequence ID" value="KAG7370512.1"/>
    <property type="molecule type" value="Genomic_DNA"/>
</dbReference>
<evidence type="ECO:0000256" key="1">
    <source>
        <dbReference type="SAM" id="MobiDB-lite"/>
    </source>
</evidence>
<reference evidence="2" key="2">
    <citation type="submission" date="2021-04" db="EMBL/GenBank/DDBJ databases">
        <authorList>
            <person name="Podell S."/>
        </authorList>
    </citation>
    <scope>NUCLEOTIDE SEQUENCE</scope>
    <source>
        <strain evidence="2">Hildebrandi</strain>
    </source>
</reference>
<protein>
    <submittedName>
        <fullName evidence="2">Uncharacterized protein</fullName>
    </submittedName>
</protein>
<organism evidence="2 3">
    <name type="scientific">Nitzschia inconspicua</name>
    <dbReference type="NCBI Taxonomy" id="303405"/>
    <lineage>
        <taxon>Eukaryota</taxon>
        <taxon>Sar</taxon>
        <taxon>Stramenopiles</taxon>
        <taxon>Ochrophyta</taxon>
        <taxon>Bacillariophyta</taxon>
        <taxon>Bacillariophyceae</taxon>
        <taxon>Bacillariophycidae</taxon>
        <taxon>Bacillariales</taxon>
        <taxon>Bacillariaceae</taxon>
        <taxon>Nitzschia</taxon>
    </lineage>
</organism>
<reference evidence="2" key="1">
    <citation type="journal article" date="2021" name="Sci. Rep.">
        <title>Diploid genomic architecture of Nitzschia inconspicua, an elite biomass production diatom.</title>
        <authorList>
            <person name="Oliver A."/>
            <person name="Podell S."/>
            <person name="Pinowska A."/>
            <person name="Traller J.C."/>
            <person name="Smith S.R."/>
            <person name="McClure R."/>
            <person name="Beliaev A."/>
            <person name="Bohutskyi P."/>
            <person name="Hill E.A."/>
            <person name="Rabines A."/>
            <person name="Zheng H."/>
            <person name="Allen L.Z."/>
            <person name="Kuo A."/>
            <person name="Grigoriev I.V."/>
            <person name="Allen A.E."/>
            <person name="Hazlebeck D."/>
            <person name="Allen E.E."/>
        </authorList>
    </citation>
    <scope>NUCLEOTIDE SEQUENCE</scope>
    <source>
        <strain evidence="2">Hildebrandi</strain>
    </source>
</reference>
<gene>
    <name evidence="2" type="ORF">IV203_019082</name>
</gene>
<evidence type="ECO:0000313" key="3">
    <source>
        <dbReference type="Proteomes" id="UP000693970"/>
    </source>
</evidence>
<keyword evidence="3" id="KW-1185">Reference proteome</keyword>
<dbReference type="AlphaFoldDB" id="A0A9K3Q3Z5"/>
<feature type="region of interest" description="Disordered" evidence="1">
    <location>
        <begin position="41"/>
        <end position="61"/>
    </location>
</feature>
<accession>A0A9K3Q3Z5</accession>
<evidence type="ECO:0000313" key="2">
    <source>
        <dbReference type="EMBL" id="KAG7370512.1"/>
    </source>
</evidence>
<sequence length="463" mass="50987">MAPEDQGSAPQLKALAFGMTWAVFVASAMMMSSFQVHGYSEDSGISSSSPKSRSIEGNGGRLGSSRVLTLTSASYDAHLSLTKDDPSKSTSIQRRSLDEIRFNKCPPADPSFHTESKDYVPGVHKGIYPLLPVDYPLPAAKAAVLKTQTLGDSVIVPGDHQLFGALPDEWLSRVKPPTYPQADPNAPFWRELRSVIRSQKKRRSSDPPSDLSRWPDTWSSFDLEDIAAAVDAEYPASLQQSLIMQTFADGGFQMDKSIVEFRSVRDFIGNQVRIAALNTWAFDVVAPISFMLKWHTGVPRPEEMAWLIGSGQYGIDDGVPQDIVDDLVAMNLTKAEDFTAYKQGSPTHPSWPAMHSSGSSCSFWLPAVAKMTPEQYCEALRVDFAVAFARTVAGVHYPMDNYAGLNLGSKIMIEKLPGHLAEYYGYNETAVRSRLEALEFDWETFDPRTCTIGGVPVGDRLLQ</sequence>
<dbReference type="OrthoDB" id="40260at2759"/>
<dbReference type="Proteomes" id="UP000693970">
    <property type="component" value="Unassembled WGS sequence"/>
</dbReference>
<proteinExistence type="predicted"/>
<name>A0A9K3Q3Z5_9STRA</name>